<evidence type="ECO:0000256" key="4">
    <source>
        <dbReference type="PROSITE-ProRule" id="PRU00284"/>
    </source>
</evidence>
<feature type="domain" description="PAC" evidence="9">
    <location>
        <begin position="336"/>
        <end position="389"/>
    </location>
</feature>
<comment type="caution">
    <text evidence="11">The sequence shown here is derived from an EMBL/GenBank/DDBJ whole genome shotgun (WGS) entry which is preliminary data.</text>
</comment>
<keyword evidence="4" id="KW-0807">Transducer</keyword>
<dbReference type="GO" id="GO:0004888">
    <property type="term" value="F:transmembrane signaling receptor activity"/>
    <property type="evidence" value="ECO:0007669"/>
    <property type="project" value="InterPro"/>
</dbReference>
<dbReference type="InterPro" id="IPR000700">
    <property type="entry name" value="PAS-assoc_C"/>
</dbReference>
<evidence type="ECO:0000259" key="7">
    <source>
        <dbReference type="PROSITE" id="PS50111"/>
    </source>
</evidence>
<dbReference type="InterPro" id="IPR004089">
    <property type="entry name" value="MCPsignal_dom"/>
</dbReference>
<dbReference type="PANTHER" id="PTHR43531:SF11">
    <property type="entry name" value="METHYL-ACCEPTING CHEMOTAXIS PROTEIN 3"/>
    <property type="match status" value="1"/>
</dbReference>
<reference evidence="11" key="1">
    <citation type="journal article" date="2020" name="mSystems">
        <title>Genome- and Community-Level Interaction Insights into Carbon Utilization and Element Cycling Functions of Hydrothermarchaeota in Hydrothermal Sediment.</title>
        <authorList>
            <person name="Zhou Z."/>
            <person name="Liu Y."/>
            <person name="Xu W."/>
            <person name="Pan J."/>
            <person name="Luo Z.H."/>
            <person name="Li M."/>
        </authorList>
    </citation>
    <scope>NUCLEOTIDE SEQUENCE [LARGE SCALE GENOMIC DNA]</scope>
    <source>
        <strain evidence="11">HyVt-389</strain>
    </source>
</reference>
<gene>
    <name evidence="11" type="ORF">ENI35_03340</name>
</gene>
<dbReference type="CDD" id="cd00130">
    <property type="entry name" value="PAS"/>
    <property type="match status" value="1"/>
</dbReference>
<dbReference type="PROSITE" id="PS50112">
    <property type="entry name" value="PAS"/>
    <property type="match status" value="1"/>
</dbReference>
<dbReference type="SUPFAM" id="SSF158472">
    <property type="entry name" value="HAMP domain-like"/>
    <property type="match status" value="1"/>
</dbReference>
<dbReference type="SMART" id="SM00304">
    <property type="entry name" value="HAMP"/>
    <property type="match status" value="2"/>
</dbReference>
<evidence type="ECO:0000259" key="10">
    <source>
        <dbReference type="PROSITE" id="PS50885"/>
    </source>
</evidence>
<evidence type="ECO:0000313" key="11">
    <source>
        <dbReference type="EMBL" id="HEC67832.1"/>
    </source>
</evidence>
<keyword evidence="6" id="KW-1133">Transmembrane helix</keyword>
<evidence type="ECO:0000259" key="8">
    <source>
        <dbReference type="PROSITE" id="PS50112"/>
    </source>
</evidence>
<dbReference type="SMART" id="SM00091">
    <property type="entry name" value="PAS"/>
    <property type="match status" value="1"/>
</dbReference>
<dbReference type="EMBL" id="DRIH01000109">
    <property type="protein sequence ID" value="HEC67832.1"/>
    <property type="molecule type" value="Genomic_DNA"/>
</dbReference>
<dbReference type="Proteomes" id="UP000885738">
    <property type="component" value="Unassembled WGS sequence"/>
</dbReference>
<keyword evidence="2" id="KW-0145">Chemotaxis</keyword>
<name>A0A7C1ZSK7_DESA2</name>
<dbReference type="Pfam" id="PF00672">
    <property type="entry name" value="HAMP"/>
    <property type="match status" value="2"/>
</dbReference>
<evidence type="ECO:0000256" key="6">
    <source>
        <dbReference type="SAM" id="Phobius"/>
    </source>
</evidence>
<protein>
    <submittedName>
        <fullName evidence="11">PAS domain S-box protein</fullName>
    </submittedName>
</protein>
<proteinExistence type="inferred from homology"/>
<dbReference type="GO" id="GO:0007165">
    <property type="term" value="P:signal transduction"/>
    <property type="evidence" value="ECO:0007669"/>
    <property type="project" value="UniProtKB-KW"/>
</dbReference>
<evidence type="ECO:0000256" key="3">
    <source>
        <dbReference type="ARBA" id="ARBA00029447"/>
    </source>
</evidence>
<comment type="subcellular location">
    <subcellularLocation>
        <location evidence="1">Membrane</location>
    </subcellularLocation>
</comment>
<dbReference type="SMART" id="SM00283">
    <property type="entry name" value="MA"/>
    <property type="match status" value="1"/>
</dbReference>
<evidence type="ECO:0000256" key="2">
    <source>
        <dbReference type="ARBA" id="ARBA00022500"/>
    </source>
</evidence>
<feature type="transmembrane region" description="Helical" evidence="6">
    <location>
        <begin position="193"/>
        <end position="215"/>
    </location>
</feature>
<dbReference type="Gene3D" id="3.30.450.290">
    <property type="match status" value="1"/>
</dbReference>
<sequence length="744" mass="82521">MFHLVRKYLRVKILLALIVLVTLIMGVTIYMNIHSQEKTLFEKAHEFGLDIARLTYASIKRPMARGNSEMVEKQLMYIKESMEGVEAYICDFNKNIVYASQPKAINLSLSKFIFNEKAIKQLEKMLETGHAPSMAFEEKIGKQPGLTVLLPILNEKGCYHCHGSSKKVLGALVVKQSIAGIYNTIHSLRNQNLLIGVMGILALILLGSFLSVKWISRPTRELAEKTARVAKGDFSVSMTTDREDSIGILIKNFNIMTKKIKDQIEYANSLKFSISEPFFITDPNFTVTYMNKALEKLTGYSKSEVEGKKKCYEIIKSDFCETDCFFKKAVQSGETIIGKRGIVRQMDGKEVPVITSGAPLKDSTGKIWGGFHFIRDITMEVEAEKTIKEAAAREEAQRLYLEKRVEKLVELFGKIAKGDLTRRAEIEGKEDMMDTLAQHINQMLDDISNIIQQAKEEALGVAERASEISANNQDLSERTQKQAVSVEEVSAAIQEMTAIINQNAKNTAKVNELAKWAVDAAKEGGKVAGDAISSMERIKETSNRITEIVNLVNDITFQTKLLSLNAAVEAARAGEQGKGFAVIAAEIKDLAIRSTEAAKDIQALIEESAVKVAEGINFVNSTSENLQKIIGHITKVSDVIAEITSASGQQTEGIEQINKTVMEINKVIQQNAAFVEELASASEKLADEAEVLLELTRGFITSEMSTKETQPRSLPEELVKKAEPREEVGSGPPDLDLVDKFEEF</sequence>
<keyword evidence="6" id="KW-0812">Transmembrane</keyword>
<dbReference type="NCBIfam" id="TIGR00229">
    <property type="entry name" value="sensory_box"/>
    <property type="match status" value="1"/>
</dbReference>
<dbReference type="Pfam" id="PF13426">
    <property type="entry name" value="PAS_9"/>
    <property type="match status" value="1"/>
</dbReference>
<dbReference type="CDD" id="cd11386">
    <property type="entry name" value="MCP_signal"/>
    <property type="match status" value="1"/>
</dbReference>
<dbReference type="FunFam" id="1.10.287.950:FF:000001">
    <property type="entry name" value="Methyl-accepting chemotaxis sensory transducer"/>
    <property type="match status" value="1"/>
</dbReference>
<dbReference type="CDD" id="cd06225">
    <property type="entry name" value="HAMP"/>
    <property type="match status" value="2"/>
</dbReference>
<feature type="domain" description="Methyl-accepting transducer" evidence="7">
    <location>
        <begin position="457"/>
        <end position="686"/>
    </location>
</feature>
<feature type="domain" description="PAS" evidence="8">
    <location>
        <begin position="262"/>
        <end position="318"/>
    </location>
</feature>
<dbReference type="PROSITE" id="PS50113">
    <property type="entry name" value="PAC"/>
    <property type="match status" value="1"/>
</dbReference>
<dbReference type="InterPro" id="IPR003660">
    <property type="entry name" value="HAMP_dom"/>
</dbReference>
<feature type="compositionally biased region" description="Basic and acidic residues" evidence="5">
    <location>
        <begin position="705"/>
        <end position="728"/>
    </location>
</feature>
<accession>A0A7C1ZSK7</accession>
<keyword evidence="6" id="KW-0472">Membrane</keyword>
<evidence type="ECO:0000259" key="9">
    <source>
        <dbReference type="PROSITE" id="PS50113"/>
    </source>
</evidence>
<dbReference type="Pfam" id="PF00015">
    <property type="entry name" value="MCPsignal"/>
    <property type="match status" value="1"/>
</dbReference>
<feature type="domain" description="HAMP" evidence="10">
    <location>
        <begin position="399"/>
        <end position="452"/>
    </location>
</feature>
<dbReference type="PRINTS" id="PR00260">
    <property type="entry name" value="CHEMTRNSDUCR"/>
</dbReference>
<dbReference type="PROSITE" id="PS50111">
    <property type="entry name" value="CHEMOTAXIS_TRANSDUC_2"/>
    <property type="match status" value="1"/>
</dbReference>
<organism evidence="11">
    <name type="scientific">Desulfofervidus auxilii</name>
    <dbReference type="NCBI Taxonomy" id="1621989"/>
    <lineage>
        <taxon>Bacteria</taxon>
        <taxon>Pseudomonadati</taxon>
        <taxon>Thermodesulfobacteriota</taxon>
        <taxon>Candidatus Desulfofervidia</taxon>
        <taxon>Candidatus Desulfofervidales</taxon>
        <taxon>Candidatus Desulfofervidaceae</taxon>
        <taxon>Candidatus Desulfofervidus</taxon>
    </lineage>
</organism>
<dbReference type="SUPFAM" id="SSF58104">
    <property type="entry name" value="Methyl-accepting chemotaxis protein (MCP) signaling domain"/>
    <property type="match status" value="1"/>
</dbReference>
<dbReference type="InterPro" id="IPR000014">
    <property type="entry name" value="PAS"/>
</dbReference>
<feature type="transmembrane region" description="Helical" evidence="6">
    <location>
        <begin position="13"/>
        <end position="33"/>
    </location>
</feature>
<dbReference type="Gene3D" id="1.10.8.500">
    <property type="entry name" value="HAMP domain in histidine kinase"/>
    <property type="match status" value="1"/>
</dbReference>
<feature type="domain" description="HAMP" evidence="10">
    <location>
        <begin position="213"/>
        <end position="265"/>
    </location>
</feature>
<dbReference type="InterPro" id="IPR051310">
    <property type="entry name" value="MCP_chemotaxis"/>
</dbReference>
<dbReference type="InterPro" id="IPR035965">
    <property type="entry name" value="PAS-like_dom_sf"/>
</dbReference>
<dbReference type="InterPro" id="IPR004090">
    <property type="entry name" value="Chemotax_Me-accpt_rcpt"/>
</dbReference>
<comment type="similarity">
    <text evidence="3">Belongs to the methyl-accepting chemotaxis (MCP) protein family.</text>
</comment>
<dbReference type="PANTHER" id="PTHR43531">
    <property type="entry name" value="PROTEIN ICFG"/>
    <property type="match status" value="1"/>
</dbReference>
<evidence type="ECO:0000256" key="1">
    <source>
        <dbReference type="ARBA" id="ARBA00004370"/>
    </source>
</evidence>
<dbReference type="GO" id="GO:0006935">
    <property type="term" value="P:chemotaxis"/>
    <property type="evidence" value="ECO:0007669"/>
    <property type="project" value="UniProtKB-KW"/>
</dbReference>
<feature type="region of interest" description="Disordered" evidence="5">
    <location>
        <begin position="704"/>
        <end position="744"/>
    </location>
</feature>
<dbReference type="Gene3D" id="1.10.287.950">
    <property type="entry name" value="Methyl-accepting chemotaxis protein"/>
    <property type="match status" value="1"/>
</dbReference>
<evidence type="ECO:0000256" key="5">
    <source>
        <dbReference type="SAM" id="MobiDB-lite"/>
    </source>
</evidence>
<dbReference type="SUPFAM" id="SSF55785">
    <property type="entry name" value="PYP-like sensor domain (PAS domain)"/>
    <property type="match status" value="1"/>
</dbReference>
<dbReference type="PROSITE" id="PS50885">
    <property type="entry name" value="HAMP"/>
    <property type="match status" value="2"/>
</dbReference>
<dbReference type="Gene3D" id="3.30.450.20">
    <property type="entry name" value="PAS domain"/>
    <property type="match status" value="1"/>
</dbReference>
<dbReference type="GO" id="GO:0016020">
    <property type="term" value="C:membrane"/>
    <property type="evidence" value="ECO:0007669"/>
    <property type="project" value="UniProtKB-SubCell"/>
</dbReference>
<dbReference type="AlphaFoldDB" id="A0A7C1ZSK7"/>